<reference evidence="2" key="2">
    <citation type="journal article" date="2021" name="PeerJ">
        <title>Extensive microbial diversity within the chicken gut microbiome revealed by metagenomics and culture.</title>
        <authorList>
            <person name="Gilroy R."/>
            <person name="Ravi A."/>
            <person name="Getino M."/>
            <person name="Pursley I."/>
            <person name="Horton D.L."/>
            <person name="Alikhan N.F."/>
            <person name="Baker D."/>
            <person name="Gharbi K."/>
            <person name="Hall N."/>
            <person name="Watson M."/>
            <person name="Adriaenssens E.M."/>
            <person name="Foster-Nyarko E."/>
            <person name="Jarju S."/>
            <person name="Secka A."/>
            <person name="Antonio M."/>
            <person name="Oren A."/>
            <person name="Chaudhuri R.R."/>
            <person name="La Ragione R."/>
            <person name="Hildebrand F."/>
            <person name="Pallen M.J."/>
        </authorList>
    </citation>
    <scope>NUCLEOTIDE SEQUENCE</scope>
    <source>
        <strain evidence="2">10192</strain>
    </source>
</reference>
<dbReference type="EMBL" id="JADIND010000051">
    <property type="protein sequence ID" value="MBO8430219.1"/>
    <property type="molecule type" value="Genomic_DNA"/>
</dbReference>
<feature type="transmembrane region" description="Helical" evidence="1">
    <location>
        <begin position="141"/>
        <end position="158"/>
    </location>
</feature>
<gene>
    <name evidence="2" type="ORF">IAC76_02415</name>
</gene>
<comment type="caution">
    <text evidence="2">The sequence shown here is derived from an EMBL/GenBank/DDBJ whole genome shotgun (WGS) entry which is preliminary data.</text>
</comment>
<evidence type="ECO:0008006" key="4">
    <source>
        <dbReference type="Google" id="ProtNLM"/>
    </source>
</evidence>
<feature type="transmembrane region" description="Helical" evidence="1">
    <location>
        <begin position="344"/>
        <end position="364"/>
    </location>
</feature>
<evidence type="ECO:0000313" key="2">
    <source>
        <dbReference type="EMBL" id="MBO8430219.1"/>
    </source>
</evidence>
<feature type="transmembrane region" description="Helical" evidence="1">
    <location>
        <begin position="230"/>
        <end position="253"/>
    </location>
</feature>
<feature type="transmembrane region" description="Helical" evidence="1">
    <location>
        <begin position="285"/>
        <end position="304"/>
    </location>
</feature>
<evidence type="ECO:0000256" key="1">
    <source>
        <dbReference type="SAM" id="Phobius"/>
    </source>
</evidence>
<reference evidence="2" key="1">
    <citation type="submission" date="2020-10" db="EMBL/GenBank/DDBJ databases">
        <authorList>
            <person name="Gilroy R."/>
        </authorList>
    </citation>
    <scope>NUCLEOTIDE SEQUENCE</scope>
    <source>
        <strain evidence="2">10192</strain>
    </source>
</reference>
<feature type="transmembrane region" description="Helical" evidence="1">
    <location>
        <begin position="31"/>
        <end position="52"/>
    </location>
</feature>
<protein>
    <recommendedName>
        <fullName evidence="4">Glycosyltransferase RgtA/B/C/D-like domain-containing protein</fullName>
    </recommendedName>
</protein>
<feature type="transmembrane region" description="Helical" evidence="1">
    <location>
        <begin position="109"/>
        <end position="129"/>
    </location>
</feature>
<keyword evidence="1" id="KW-0812">Transmembrane</keyword>
<feature type="transmembrane region" description="Helical" evidence="1">
    <location>
        <begin position="376"/>
        <end position="396"/>
    </location>
</feature>
<name>A0A9D9GZ80_9BACT</name>
<proteinExistence type="predicted"/>
<feature type="transmembrane region" description="Helical" evidence="1">
    <location>
        <begin position="164"/>
        <end position="183"/>
    </location>
</feature>
<dbReference type="AlphaFoldDB" id="A0A9D9GZ80"/>
<feature type="transmembrane region" description="Helical" evidence="1">
    <location>
        <begin position="428"/>
        <end position="448"/>
    </location>
</feature>
<keyword evidence="1" id="KW-1133">Transmembrane helix</keyword>
<sequence length="653" mass="75338">MLWIKKGKPVFNFTYRQFFRKLYAALKTDKYLPVMLFGVIFMLVVSAGLILLSPVVNPDAQAYHVLRSLLWVFDKKIFHPPIADVRNLVMPVNSELLYAWIILFIKKDVLFGAFSFCGYLLSITSLWGILSYIGTGFKRKLWVITLLSSFAFVIIQLSSTETDIIISGLILSSIFLFMHGLIYNRRNCIVFAALSYALAVGTKTPAIMMIPAVGLWMLCFSIYIKKKEFYKPLILFCGAFTAAFLVFSSYNYILNYIDFGNIAGSKSFLTVHQNYGGVKTACANFIKYLFMFFDFTGFALSNFMDKIVLHMRDSLLIFFGLEGAADGFNTSSVNKLNNTLIEPLVGLGVLGLFVYLPCLVVSIIRPIFTRKKRDIFIMSFAVMLLIGLAVMSYSIVFMTFSVRFFASFCVISAPVLVYSYFNRNNIFKFLIVFFAMFYLLFLSTHLWARPALTILRYFRHGATISDVREIGICSQFNNHIARRPNALENSPIMNEACFIRNELKKYDKRNHILYLSNSTDEMFLILINNFDGYNIDYNMLENIENIDLSQYNAILISNDTQLSNNVLHFYDVSSDGRYYHNGVTCRYLNDKKREISSISKEYPYLSSCSLDTYFYRTNGFKLDRIFTVKKVEDKFEYLVTYKFYENINNPIIR</sequence>
<organism evidence="2 3">
    <name type="scientific">Candidatus Scatousia excrementipullorum</name>
    <dbReference type="NCBI Taxonomy" id="2840936"/>
    <lineage>
        <taxon>Bacteria</taxon>
        <taxon>Candidatus Scatousia</taxon>
    </lineage>
</organism>
<dbReference type="Proteomes" id="UP000823632">
    <property type="component" value="Unassembled WGS sequence"/>
</dbReference>
<evidence type="ECO:0000313" key="3">
    <source>
        <dbReference type="Proteomes" id="UP000823632"/>
    </source>
</evidence>
<accession>A0A9D9GZ80</accession>
<keyword evidence="1" id="KW-0472">Membrane</keyword>
<feature type="transmembrane region" description="Helical" evidence="1">
    <location>
        <begin position="402"/>
        <end position="421"/>
    </location>
</feature>